<accession>A0A370TFW6</accession>
<evidence type="ECO:0000313" key="3">
    <source>
        <dbReference type="Proteomes" id="UP000254866"/>
    </source>
</evidence>
<sequence length="169" mass="18892">MDTSGLELERGSLNLTTHDQGQDASIPSKGLYISTYSASHKYSRFPQLLLLLPSSHPSDYHHERGQHAPPKEIVPPFLELISTCFVVERELRLGTWAPAAGDTNSAAVAPPGWWGRVSPLRRAIIQSSPHVRREVHRPLSSSQRNQRIRIDTFLTYWVKEAIPSTTTCG</sequence>
<feature type="region of interest" description="Disordered" evidence="1">
    <location>
        <begin position="1"/>
        <end position="21"/>
    </location>
</feature>
<evidence type="ECO:0000256" key="1">
    <source>
        <dbReference type="SAM" id="MobiDB-lite"/>
    </source>
</evidence>
<gene>
    <name evidence="2" type="ORF">BP5553_08153</name>
</gene>
<dbReference type="Proteomes" id="UP000254866">
    <property type="component" value="Unassembled WGS sequence"/>
</dbReference>
<reference evidence="2 3" key="1">
    <citation type="journal article" date="2018" name="IMA Fungus">
        <title>IMA Genome-F 9: Draft genome sequence of Annulohypoxylon stygium, Aspergillus mulundensis, Berkeleyomyces basicola (syn. Thielaviopsis basicola), Ceratocystis smalleyi, two Cercospora beticola strains, Coleophoma cylindrospora, Fusarium fracticaudum, Phialophora cf. hyalina, and Morchella septimelata.</title>
        <authorList>
            <person name="Wingfield B.D."/>
            <person name="Bills G.F."/>
            <person name="Dong Y."/>
            <person name="Huang W."/>
            <person name="Nel W.J."/>
            <person name="Swalarsk-Parry B.S."/>
            <person name="Vaghefi N."/>
            <person name="Wilken P.M."/>
            <person name="An Z."/>
            <person name="de Beer Z.W."/>
            <person name="De Vos L."/>
            <person name="Chen L."/>
            <person name="Duong T.A."/>
            <person name="Gao Y."/>
            <person name="Hammerbacher A."/>
            <person name="Kikkert J.R."/>
            <person name="Li Y."/>
            <person name="Li H."/>
            <person name="Li K."/>
            <person name="Li Q."/>
            <person name="Liu X."/>
            <person name="Ma X."/>
            <person name="Naidoo K."/>
            <person name="Pethybridge S.J."/>
            <person name="Sun J."/>
            <person name="Steenkamp E.T."/>
            <person name="van der Nest M.A."/>
            <person name="van Wyk S."/>
            <person name="Wingfield M.J."/>
            <person name="Xiong C."/>
            <person name="Yue Q."/>
            <person name="Zhang X."/>
        </authorList>
    </citation>
    <scope>NUCLEOTIDE SEQUENCE [LARGE SCALE GENOMIC DNA]</scope>
    <source>
        <strain evidence="2 3">BP 5553</strain>
    </source>
</reference>
<dbReference type="AlphaFoldDB" id="A0A370TFW6"/>
<keyword evidence="3" id="KW-1185">Reference proteome</keyword>
<proteinExistence type="predicted"/>
<dbReference type="RefSeq" id="XP_031867067.1">
    <property type="nucleotide sequence ID" value="XM_032016776.1"/>
</dbReference>
<evidence type="ECO:0000313" key="2">
    <source>
        <dbReference type="EMBL" id="RDL33785.1"/>
    </source>
</evidence>
<dbReference type="EMBL" id="NPIC01000008">
    <property type="protein sequence ID" value="RDL33785.1"/>
    <property type="molecule type" value="Genomic_DNA"/>
</dbReference>
<dbReference type="GeneID" id="43601002"/>
<organism evidence="2 3">
    <name type="scientific">Venustampulla echinocandica</name>
    <dbReference type="NCBI Taxonomy" id="2656787"/>
    <lineage>
        <taxon>Eukaryota</taxon>
        <taxon>Fungi</taxon>
        <taxon>Dikarya</taxon>
        <taxon>Ascomycota</taxon>
        <taxon>Pezizomycotina</taxon>
        <taxon>Leotiomycetes</taxon>
        <taxon>Helotiales</taxon>
        <taxon>Pleuroascaceae</taxon>
        <taxon>Venustampulla</taxon>
    </lineage>
</organism>
<protein>
    <submittedName>
        <fullName evidence="2">Uncharacterized protein</fullName>
    </submittedName>
</protein>
<comment type="caution">
    <text evidence="2">The sequence shown here is derived from an EMBL/GenBank/DDBJ whole genome shotgun (WGS) entry which is preliminary data.</text>
</comment>
<name>A0A370TFW6_9HELO</name>